<comment type="caution">
    <text evidence="2">The sequence shown here is derived from an EMBL/GenBank/DDBJ whole genome shotgun (WGS) entry which is preliminary data.</text>
</comment>
<dbReference type="InterPro" id="IPR011990">
    <property type="entry name" value="TPR-like_helical_dom_sf"/>
</dbReference>
<reference evidence="3" key="1">
    <citation type="journal article" date="2019" name="Int. J. Syst. Evol. Microbiol.">
        <title>The Global Catalogue of Microorganisms (GCM) 10K type strain sequencing project: providing services to taxonomists for standard genome sequencing and annotation.</title>
        <authorList>
            <consortium name="The Broad Institute Genomics Platform"/>
            <consortium name="The Broad Institute Genome Sequencing Center for Infectious Disease"/>
            <person name="Wu L."/>
            <person name="Ma J."/>
        </authorList>
    </citation>
    <scope>NUCLEOTIDE SEQUENCE [LARGE SCALE GENOMIC DNA]</scope>
    <source>
        <strain evidence="3">CGMCC 1.12286</strain>
    </source>
</reference>
<dbReference type="SUPFAM" id="SSF53098">
    <property type="entry name" value="Ribonuclease H-like"/>
    <property type="match status" value="1"/>
</dbReference>
<dbReference type="Proteomes" id="UP001597079">
    <property type="component" value="Unassembled WGS sequence"/>
</dbReference>
<dbReference type="Gene3D" id="1.25.40.10">
    <property type="entry name" value="Tetratricopeptide repeat domain"/>
    <property type="match status" value="1"/>
</dbReference>
<proteinExistence type="predicted"/>
<dbReference type="Pfam" id="PF13482">
    <property type="entry name" value="RNase_H_2"/>
    <property type="match status" value="1"/>
</dbReference>
<gene>
    <name evidence="2" type="ORF">ACFSB2_26370</name>
</gene>
<dbReference type="SUPFAM" id="SSF48452">
    <property type="entry name" value="TPR-like"/>
    <property type="match status" value="1"/>
</dbReference>
<sequence>MARSLLDKLKSLEQSVRARTVPEEPMPATSVNQFAQSPVSGAQSLLLAGFEQVDTPYGACWRRQTAIDLLTRHGERVFAEILNADFAVLANLVGTTFSVSQLRFYDVETNGLGTGAGTFPFLHTIGSVQADELCLTQFLVDDYDAEAAVLFSLGEEHLQDDTVIVTFNGKSFDWPLLQNRRLLHRLPPLQRPQLDLLHPSRRLWRHQLSRVTLANVESHVLGFQRVNDLPGSEAPTRYFRYLETKDVDEIAPVLQHNAMDVCSLVVLQVVITCLLNGETVPTSAATHVALASWYDAWDNVQAAGAAYQNAVAAADADWHAHFKYGLFLKRHADAAEAADWWRIAAERFPKHVEPLVELAKCYEHRLRLLSEAEMAVEEALRRIVNTTNSLLLPHRVGVSLEGPPDSPLEAALKHRLHRIKQKQARQSH</sequence>
<dbReference type="RefSeq" id="WP_377946225.1">
    <property type="nucleotide sequence ID" value="NZ_JBHUCX010000102.1"/>
</dbReference>
<feature type="domain" description="YprB ribonuclease H-like" evidence="1">
    <location>
        <begin position="104"/>
        <end position="268"/>
    </location>
</feature>
<evidence type="ECO:0000313" key="2">
    <source>
        <dbReference type="EMBL" id="MFD1678197.1"/>
    </source>
</evidence>
<evidence type="ECO:0000259" key="1">
    <source>
        <dbReference type="Pfam" id="PF13482"/>
    </source>
</evidence>
<protein>
    <submittedName>
        <fullName evidence="2">Ribonuclease H-like domain-containing protein</fullName>
    </submittedName>
</protein>
<dbReference type="InterPro" id="IPR036397">
    <property type="entry name" value="RNaseH_sf"/>
</dbReference>
<dbReference type="PANTHER" id="PTHR38462">
    <property type="entry name" value="EXONUCLEASE-LIKE PROTEIN"/>
    <property type="match status" value="1"/>
</dbReference>
<dbReference type="EMBL" id="JBHUCX010000102">
    <property type="protein sequence ID" value="MFD1678197.1"/>
    <property type="molecule type" value="Genomic_DNA"/>
</dbReference>
<dbReference type="Gene3D" id="3.30.420.10">
    <property type="entry name" value="Ribonuclease H-like superfamily/Ribonuclease H"/>
    <property type="match status" value="1"/>
</dbReference>
<dbReference type="InterPro" id="IPR012337">
    <property type="entry name" value="RNaseH-like_sf"/>
</dbReference>
<dbReference type="InterPro" id="IPR038720">
    <property type="entry name" value="YprB_RNase_H-like_dom"/>
</dbReference>
<organism evidence="2 3">
    <name type="scientific">Alicyclobacillus fodiniaquatilis</name>
    <dbReference type="NCBI Taxonomy" id="1661150"/>
    <lineage>
        <taxon>Bacteria</taxon>
        <taxon>Bacillati</taxon>
        <taxon>Bacillota</taxon>
        <taxon>Bacilli</taxon>
        <taxon>Bacillales</taxon>
        <taxon>Alicyclobacillaceae</taxon>
        <taxon>Alicyclobacillus</taxon>
    </lineage>
</organism>
<keyword evidence="3" id="KW-1185">Reference proteome</keyword>
<evidence type="ECO:0000313" key="3">
    <source>
        <dbReference type="Proteomes" id="UP001597079"/>
    </source>
</evidence>
<dbReference type="PANTHER" id="PTHR38462:SF1">
    <property type="entry name" value="YPRB RIBONUCLEASE H-LIKE DOMAIN-CONTAINING PROTEIN"/>
    <property type="match status" value="1"/>
</dbReference>
<name>A0ABW4JP03_9BACL</name>
<accession>A0ABW4JP03</accession>